<proteinExistence type="predicted"/>
<sequence length="78" mass="9035">MDRIINYIKNGDQPSNQQEAKRLRLECAKYVLIGDKLYRRSYARPLTKYLRPEEAQEVMEAVHKGECGTHARGPSLVM</sequence>
<dbReference type="OrthoDB" id="766054at2759"/>
<dbReference type="Proteomes" id="UP000236161">
    <property type="component" value="Unassembled WGS sequence"/>
</dbReference>
<organism evidence="1 2">
    <name type="scientific">Apostasia shenzhenica</name>
    <dbReference type="NCBI Taxonomy" id="1088818"/>
    <lineage>
        <taxon>Eukaryota</taxon>
        <taxon>Viridiplantae</taxon>
        <taxon>Streptophyta</taxon>
        <taxon>Embryophyta</taxon>
        <taxon>Tracheophyta</taxon>
        <taxon>Spermatophyta</taxon>
        <taxon>Magnoliopsida</taxon>
        <taxon>Liliopsida</taxon>
        <taxon>Asparagales</taxon>
        <taxon>Orchidaceae</taxon>
        <taxon>Apostasioideae</taxon>
        <taxon>Apostasia</taxon>
    </lineage>
</organism>
<evidence type="ECO:0000313" key="2">
    <source>
        <dbReference type="Proteomes" id="UP000236161"/>
    </source>
</evidence>
<accession>A0A2I0A9W9</accession>
<dbReference type="AlphaFoldDB" id="A0A2I0A9W9"/>
<keyword evidence="2" id="KW-1185">Reference proteome</keyword>
<name>A0A2I0A9W9_9ASPA</name>
<gene>
    <name evidence="1" type="ORF">AXF42_Ash010249</name>
</gene>
<dbReference type="PANTHER" id="PTHR48475:SF2">
    <property type="entry name" value="RIBONUCLEASE H"/>
    <property type="match status" value="1"/>
</dbReference>
<dbReference type="PANTHER" id="PTHR48475">
    <property type="entry name" value="RIBONUCLEASE H"/>
    <property type="match status" value="1"/>
</dbReference>
<protein>
    <submittedName>
        <fullName evidence="1">Uncharacterized protein</fullName>
    </submittedName>
</protein>
<dbReference type="EMBL" id="KZ452008">
    <property type="protein sequence ID" value="PKA52353.1"/>
    <property type="molecule type" value="Genomic_DNA"/>
</dbReference>
<reference evidence="1 2" key="1">
    <citation type="journal article" date="2017" name="Nature">
        <title>The Apostasia genome and the evolution of orchids.</title>
        <authorList>
            <person name="Zhang G.Q."/>
            <person name="Liu K.W."/>
            <person name="Li Z."/>
            <person name="Lohaus R."/>
            <person name="Hsiao Y.Y."/>
            <person name="Niu S.C."/>
            <person name="Wang J.Y."/>
            <person name="Lin Y.C."/>
            <person name="Xu Q."/>
            <person name="Chen L.J."/>
            <person name="Yoshida K."/>
            <person name="Fujiwara S."/>
            <person name="Wang Z.W."/>
            <person name="Zhang Y.Q."/>
            <person name="Mitsuda N."/>
            <person name="Wang M."/>
            <person name="Liu G.H."/>
            <person name="Pecoraro L."/>
            <person name="Huang H.X."/>
            <person name="Xiao X.J."/>
            <person name="Lin M."/>
            <person name="Wu X.Y."/>
            <person name="Wu W.L."/>
            <person name="Chen Y.Y."/>
            <person name="Chang S.B."/>
            <person name="Sakamoto S."/>
            <person name="Ohme-Takagi M."/>
            <person name="Yagi M."/>
            <person name="Zeng S.J."/>
            <person name="Shen C.Y."/>
            <person name="Yeh C.M."/>
            <person name="Luo Y.B."/>
            <person name="Tsai W.C."/>
            <person name="Van de Peer Y."/>
            <person name="Liu Z.J."/>
        </authorList>
    </citation>
    <scope>NUCLEOTIDE SEQUENCE [LARGE SCALE GENOMIC DNA]</scope>
    <source>
        <strain evidence="2">cv. Shenzhen</strain>
        <tissue evidence="1">Stem</tissue>
    </source>
</reference>
<evidence type="ECO:0000313" key="1">
    <source>
        <dbReference type="EMBL" id="PKA52353.1"/>
    </source>
</evidence>